<dbReference type="RefSeq" id="WP_133605808.1">
    <property type="nucleotide sequence ID" value="NZ_SNXW01000001.1"/>
</dbReference>
<evidence type="ECO:0000256" key="1">
    <source>
        <dbReference type="ARBA" id="ARBA00004141"/>
    </source>
</evidence>
<evidence type="ECO:0000256" key="2">
    <source>
        <dbReference type="ARBA" id="ARBA00006434"/>
    </source>
</evidence>
<keyword evidence="10" id="KW-1185">Reference proteome</keyword>
<dbReference type="Proteomes" id="UP000294593">
    <property type="component" value="Unassembled WGS sequence"/>
</dbReference>
<feature type="transmembrane region" description="Helical" evidence="8">
    <location>
        <begin position="6"/>
        <end position="23"/>
    </location>
</feature>
<feature type="transmembrane region" description="Helical" evidence="8">
    <location>
        <begin position="453"/>
        <end position="475"/>
    </location>
</feature>
<feature type="transmembrane region" description="Helical" evidence="8">
    <location>
        <begin position="366"/>
        <end position="387"/>
    </location>
</feature>
<dbReference type="InterPro" id="IPR050277">
    <property type="entry name" value="Sodium:Solute_Symporter"/>
</dbReference>
<protein>
    <submittedName>
        <fullName evidence="9">SSS family transporter</fullName>
    </submittedName>
</protein>
<feature type="transmembrane region" description="Helical" evidence="8">
    <location>
        <begin position="82"/>
        <end position="100"/>
    </location>
</feature>
<name>A0A4R6RNI2_9BURK</name>
<dbReference type="Pfam" id="PF00474">
    <property type="entry name" value="SSF"/>
    <property type="match status" value="1"/>
</dbReference>
<keyword evidence="3" id="KW-0813">Transport</keyword>
<dbReference type="PANTHER" id="PTHR48086:SF7">
    <property type="entry name" value="SODIUM-SOLUTE SYMPORTER-RELATED"/>
    <property type="match status" value="1"/>
</dbReference>
<evidence type="ECO:0000313" key="9">
    <source>
        <dbReference type="EMBL" id="TDP88164.1"/>
    </source>
</evidence>
<feature type="transmembrane region" description="Helical" evidence="8">
    <location>
        <begin position="154"/>
        <end position="177"/>
    </location>
</feature>
<dbReference type="PROSITE" id="PS50283">
    <property type="entry name" value="NA_SOLUT_SYMP_3"/>
    <property type="match status" value="1"/>
</dbReference>
<dbReference type="EMBL" id="SNXW01000001">
    <property type="protein sequence ID" value="TDP88164.1"/>
    <property type="molecule type" value="Genomic_DNA"/>
</dbReference>
<dbReference type="PANTHER" id="PTHR48086">
    <property type="entry name" value="SODIUM/PROLINE SYMPORTER-RELATED"/>
    <property type="match status" value="1"/>
</dbReference>
<dbReference type="GO" id="GO:0022857">
    <property type="term" value="F:transmembrane transporter activity"/>
    <property type="evidence" value="ECO:0007669"/>
    <property type="project" value="InterPro"/>
</dbReference>
<dbReference type="GO" id="GO:0005886">
    <property type="term" value="C:plasma membrane"/>
    <property type="evidence" value="ECO:0007669"/>
    <property type="project" value="TreeGrafter"/>
</dbReference>
<keyword evidence="4 8" id="KW-0812">Transmembrane</keyword>
<feature type="transmembrane region" description="Helical" evidence="8">
    <location>
        <begin position="399"/>
        <end position="418"/>
    </location>
</feature>
<feature type="transmembrane region" description="Helical" evidence="8">
    <location>
        <begin position="269"/>
        <end position="294"/>
    </location>
</feature>
<feature type="transmembrane region" description="Helical" evidence="8">
    <location>
        <begin position="231"/>
        <end position="248"/>
    </location>
</feature>
<dbReference type="AlphaFoldDB" id="A0A4R6RNI2"/>
<comment type="similarity">
    <text evidence="2 7">Belongs to the sodium:solute symporter (SSF) (TC 2.A.21) family.</text>
</comment>
<comment type="caution">
    <text evidence="9">The sequence shown here is derived from an EMBL/GenBank/DDBJ whole genome shotgun (WGS) entry which is preliminary data.</text>
</comment>
<evidence type="ECO:0000256" key="8">
    <source>
        <dbReference type="SAM" id="Phobius"/>
    </source>
</evidence>
<evidence type="ECO:0000313" key="10">
    <source>
        <dbReference type="Proteomes" id="UP000294593"/>
    </source>
</evidence>
<feature type="transmembrane region" description="Helical" evidence="8">
    <location>
        <begin position="314"/>
        <end position="334"/>
    </location>
</feature>
<gene>
    <name evidence="9" type="ORF">EV672_101308</name>
</gene>
<feature type="transmembrane region" description="Helical" evidence="8">
    <location>
        <begin position="35"/>
        <end position="56"/>
    </location>
</feature>
<evidence type="ECO:0000256" key="3">
    <source>
        <dbReference type="ARBA" id="ARBA00022448"/>
    </source>
</evidence>
<keyword evidence="6 8" id="KW-0472">Membrane</keyword>
<accession>A0A4R6RNI2</accession>
<dbReference type="OrthoDB" id="9789704at2"/>
<evidence type="ECO:0000256" key="5">
    <source>
        <dbReference type="ARBA" id="ARBA00022989"/>
    </source>
</evidence>
<proteinExistence type="inferred from homology"/>
<feature type="transmembrane region" description="Helical" evidence="8">
    <location>
        <begin position="121"/>
        <end position="148"/>
    </location>
</feature>
<dbReference type="CDD" id="cd11474">
    <property type="entry name" value="SLC5sbd_CHT"/>
    <property type="match status" value="1"/>
</dbReference>
<keyword evidence="5 8" id="KW-1133">Transmembrane helix</keyword>
<reference evidence="9 10" key="1">
    <citation type="submission" date="2019-03" db="EMBL/GenBank/DDBJ databases">
        <title>Genomic Encyclopedia of Type Strains, Phase IV (KMG-IV): sequencing the most valuable type-strain genomes for metagenomic binning, comparative biology and taxonomic classification.</title>
        <authorList>
            <person name="Goeker M."/>
        </authorList>
    </citation>
    <scope>NUCLEOTIDE SEQUENCE [LARGE SCALE GENOMIC DNA]</scope>
    <source>
        <strain evidence="9 10">DSM 11901</strain>
    </source>
</reference>
<organism evidence="9 10">
    <name type="scientific">Aquabacterium commune</name>
    <dbReference type="NCBI Taxonomy" id="70586"/>
    <lineage>
        <taxon>Bacteria</taxon>
        <taxon>Pseudomonadati</taxon>
        <taxon>Pseudomonadota</taxon>
        <taxon>Betaproteobacteria</taxon>
        <taxon>Burkholderiales</taxon>
        <taxon>Aquabacterium</taxon>
    </lineage>
</organism>
<dbReference type="InterPro" id="IPR038377">
    <property type="entry name" value="Na/Glc_symporter_sf"/>
</dbReference>
<feature type="transmembrane region" description="Helical" evidence="8">
    <location>
        <begin position="184"/>
        <end position="202"/>
    </location>
</feature>
<dbReference type="InterPro" id="IPR001734">
    <property type="entry name" value="Na/solute_symporter"/>
</dbReference>
<evidence type="ECO:0000256" key="6">
    <source>
        <dbReference type="ARBA" id="ARBA00023136"/>
    </source>
</evidence>
<dbReference type="Gene3D" id="1.20.1730.10">
    <property type="entry name" value="Sodium/glucose cotransporter"/>
    <property type="match status" value="1"/>
</dbReference>
<evidence type="ECO:0000256" key="4">
    <source>
        <dbReference type="ARBA" id="ARBA00022692"/>
    </source>
</evidence>
<sequence>MNTTLLAFVILYLVGTMGIGIYAGTRVKSTADFAVAGRSLPLAMVITTTFATWFGAETVMGIPAKFVDAEHGGLRAVIEDPFGASMCLVLVGAFFATRLYRMSLLTIGDFYRHRFGKGVEIFCSIAIILSYLGWVAAQITALGLVFAVLSGGAIAPPVGMAIGTTLVLIYVLIGGMLAVAWTDFVQMIVLVVGLSLIAVMASEQAGGASKVMALAHSNDWFRILPEHTPNGWLFFIGSAITMMFGSIPQQDVFQRVMSAKDSDTARKGAIIGGFGYLAFAFVPMFIVASSLIIMPDETKALLAHDPQKVLPTLILSKMPLVAQIFFFGALVSAIKSTSSATLLAPSTSFVENILKNIKPGMSDQQVLLSLRITIFVFTALVLTYAILMQGTAIYDLVSSAYQITLVAAFVPLTLGLFWSRATTQGALLSIASGVGVWLAFLLVPGWGEAFPGQLAGVLAALAGMLLGSLAPQLVADHRSHVAHMA</sequence>
<evidence type="ECO:0000256" key="7">
    <source>
        <dbReference type="RuleBase" id="RU362091"/>
    </source>
</evidence>
<feature type="transmembrane region" description="Helical" evidence="8">
    <location>
        <begin position="425"/>
        <end position="447"/>
    </location>
</feature>
<comment type="subcellular location">
    <subcellularLocation>
        <location evidence="1">Membrane</location>
        <topology evidence="1">Multi-pass membrane protein</topology>
    </subcellularLocation>
</comment>